<keyword evidence="3" id="KW-0418">Kinase</keyword>
<dbReference type="AlphaFoldDB" id="A0A1M6H0A4"/>
<proteinExistence type="predicted"/>
<dbReference type="Pfam" id="PF06580">
    <property type="entry name" value="His_kinase"/>
    <property type="match status" value="1"/>
</dbReference>
<keyword evidence="1" id="KW-0472">Membrane</keyword>
<dbReference type="GO" id="GO:0000155">
    <property type="term" value="F:phosphorelay sensor kinase activity"/>
    <property type="evidence" value="ECO:0007669"/>
    <property type="project" value="InterPro"/>
</dbReference>
<dbReference type="InterPro" id="IPR050640">
    <property type="entry name" value="Bact_2-comp_sensor_kinase"/>
</dbReference>
<evidence type="ECO:0000259" key="2">
    <source>
        <dbReference type="Pfam" id="PF06580"/>
    </source>
</evidence>
<keyword evidence="3" id="KW-0808">Transferase</keyword>
<evidence type="ECO:0000256" key="1">
    <source>
        <dbReference type="SAM" id="Phobius"/>
    </source>
</evidence>
<keyword evidence="1" id="KW-0812">Transmembrane</keyword>
<keyword evidence="1" id="KW-1133">Transmembrane helix</keyword>
<feature type="transmembrane region" description="Helical" evidence="1">
    <location>
        <begin position="73"/>
        <end position="91"/>
    </location>
</feature>
<name>A0A1M6H0A4_9FLAO</name>
<dbReference type="OrthoDB" id="9809908at2"/>
<organism evidence="3 4">
    <name type="scientific">Mesonia phycicola</name>
    <dbReference type="NCBI Taxonomy" id="579105"/>
    <lineage>
        <taxon>Bacteria</taxon>
        <taxon>Pseudomonadati</taxon>
        <taxon>Bacteroidota</taxon>
        <taxon>Flavobacteriia</taxon>
        <taxon>Flavobacteriales</taxon>
        <taxon>Flavobacteriaceae</taxon>
        <taxon>Mesonia</taxon>
    </lineage>
</organism>
<reference evidence="3 4" key="1">
    <citation type="submission" date="2016-11" db="EMBL/GenBank/DDBJ databases">
        <authorList>
            <person name="Jaros S."/>
            <person name="Januszkiewicz K."/>
            <person name="Wedrychowicz H."/>
        </authorList>
    </citation>
    <scope>NUCLEOTIDE SEQUENCE [LARGE SCALE GENOMIC DNA]</scope>
    <source>
        <strain evidence="3 4">DSM 21425</strain>
    </source>
</reference>
<keyword evidence="4" id="KW-1185">Reference proteome</keyword>
<accession>A0A1M6H0A4</accession>
<dbReference type="EMBL" id="FQYY01000009">
    <property type="protein sequence ID" value="SHJ15593.1"/>
    <property type="molecule type" value="Genomic_DNA"/>
</dbReference>
<dbReference type="STRING" id="579105.SAMN04488096_10953"/>
<dbReference type="GO" id="GO:0016020">
    <property type="term" value="C:membrane"/>
    <property type="evidence" value="ECO:0007669"/>
    <property type="project" value="InterPro"/>
</dbReference>
<sequence>MKNKKITIHWLLSFLILSIPILSSPHLNEGWELFLMPHFLRNFFSYVLMLLFFFVHYYVLFPKLYHPKKWTQYTVALIISCLLIFYLPQFLFSIENNIHPPLSTNSPPGNIFFRLIYFNHGIFFQYIAVWLLSLFLKLEERLQITTQQKLTAELNFLKAKINPHFLFNTLNNIYALALLKAEETPDSILKLSQLTRYVVTESESHTVLLSKEIEQIENFIALQKLRISDKTKVNYKVIGNIESQKIAPLLFINYIENAFKYGVSTEKPSHINIEIEVSDFNVNLAVENTIVVNREQLQTKNTQEGMNNNLKRLKILYPEKFNLQIIEENNTYCCKLYIDLS</sequence>
<feature type="transmembrane region" description="Helical" evidence="1">
    <location>
        <begin position="43"/>
        <end position="61"/>
    </location>
</feature>
<feature type="domain" description="Signal transduction histidine kinase internal region" evidence="2">
    <location>
        <begin position="152"/>
        <end position="230"/>
    </location>
</feature>
<feature type="transmembrane region" description="Helical" evidence="1">
    <location>
        <begin position="111"/>
        <end position="136"/>
    </location>
</feature>
<feature type="transmembrane region" description="Helical" evidence="1">
    <location>
        <begin position="7"/>
        <end position="23"/>
    </location>
</feature>
<gene>
    <name evidence="3" type="ORF">SAMN04488096_10953</name>
</gene>
<dbReference type="InterPro" id="IPR010559">
    <property type="entry name" value="Sig_transdc_His_kin_internal"/>
</dbReference>
<dbReference type="Proteomes" id="UP000184225">
    <property type="component" value="Unassembled WGS sequence"/>
</dbReference>
<dbReference type="PANTHER" id="PTHR34220:SF7">
    <property type="entry name" value="SENSOR HISTIDINE KINASE YPDA"/>
    <property type="match status" value="1"/>
</dbReference>
<evidence type="ECO:0000313" key="4">
    <source>
        <dbReference type="Proteomes" id="UP000184225"/>
    </source>
</evidence>
<protein>
    <submittedName>
        <fullName evidence="3">Histidine kinase</fullName>
    </submittedName>
</protein>
<evidence type="ECO:0000313" key="3">
    <source>
        <dbReference type="EMBL" id="SHJ15593.1"/>
    </source>
</evidence>
<dbReference type="RefSeq" id="WP_073152988.1">
    <property type="nucleotide sequence ID" value="NZ_FQYY01000009.1"/>
</dbReference>
<dbReference type="PANTHER" id="PTHR34220">
    <property type="entry name" value="SENSOR HISTIDINE KINASE YPDA"/>
    <property type="match status" value="1"/>
</dbReference>